<dbReference type="EMBL" id="RBRL01000295">
    <property type="protein sequence ID" value="RMQ85975.1"/>
    <property type="molecule type" value="Genomic_DNA"/>
</dbReference>
<dbReference type="AntiFam" id="ANF00149">
    <property type="entry name" value="Shadow ORF (opposite cshA)"/>
</dbReference>
<accession>A0A3M4Q695</accession>
<proteinExistence type="predicted"/>
<dbReference type="Proteomes" id="UP000277179">
    <property type="component" value="Unassembled WGS sequence"/>
</dbReference>
<sequence>MNVGLWIVRHVNVEHVGDTWNVEATGGNVGRHNDVQTAILEGIDHALTLVLGNVTVQRSGFVAFGFQGAGQVQGRLLGAHEHDQGVEVFDFQQAQYSRGLLVSVNQQVSLFDRGNGLSLGLDLHVLRIAQVAFGNGTDRLWQGGREQYGLTGRWQRFKDDFQVIHEAQLQHFVSFVQNQVVHGRQHFLVTTQVVAQTARGGDNDLCAVTDCFQLWAHRRAAVNGHNGYAWHLLGVGFKSGCYLQRQLTGWRQDQGLRLALGRIDAVQDRQGERGGFTGTGLRLANHVLAGHDDRDRLLLNSRRFFVAGRDDGSKNVRVKIKSGEAAGFLGHGSASKCIRKDPCSKAAHAVLRLKSRPGCFVGGDLRKRMNEKDSSRESPLCGRAAEADFGELRYLNAARLKAGAHYTGNS</sequence>
<name>A0A3M4Q695_9PSED</name>
<evidence type="ECO:0000313" key="2">
    <source>
        <dbReference type="Proteomes" id="UP000277179"/>
    </source>
</evidence>
<evidence type="ECO:0000313" key="1">
    <source>
        <dbReference type="EMBL" id="RMQ85975.1"/>
    </source>
</evidence>
<comment type="caution">
    <text evidence="1">The sequence shown here is derived from an EMBL/GenBank/DDBJ whole genome shotgun (WGS) entry which is preliminary data.</text>
</comment>
<gene>
    <name evidence="1" type="ORF">ALP97_05268</name>
</gene>
<dbReference type="AlphaFoldDB" id="A0A3M4Q695"/>
<protein>
    <submittedName>
        <fullName evidence="1">Uncharacterized protein</fullName>
    </submittedName>
</protein>
<reference evidence="1 2" key="1">
    <citation type="submission" date="2018-08" db="EMBL/GenBank/DDBJ databases">
        <title>Recombination of ecologically and evolutionarily significant loci maintains genetic cohesion in the Pseudomonas syringae species complex.</title>
        <authorList>
            <person name="Dillon M."/>
            <person name="Thakur S."/>
            <person name="Almeida R.N.D."/>
            <person name="Weir B.S."/>
            <person name="Guttman D.S."/>
        </authorList>
    </citation>
    <scope>NUCLEOTIDE SEQUENCE [LARGE SCALE GENOMIC DNA]</scope>
    <source>
        <strain evidence="1 2">ICMP 11288</strain>
    </source>
</reference>
<organism evidence="1 2">
    <name type="scientific">Pseudomonas salomonii</name>
    <dbReference type="NCBI Taxonomy" id="191391"/>
    <lineage>
        <taxon>Bacteria</taxon>
        <taxon>Pseudomonadati</taxon>
        <taxon>Pseudomonadota</taxon>
        <taxon>Gammaproteobacteria</taxon>
        <taxon>Pseudomonadales</taxon>
        <taxon>Pseudomonadaceae</taxon>
        <taxon>Pseudomonas</taxon>
    </lineage>
</organism>